<dbReference type="Gene3D" id="3.40.50.10190">
    <property type="entry name" value="BRCT domain"/>
    <property type="match status" value="2"/>
</dbReference>
<dbReference type="EC" id="6.5.1.1" evidence="15"/>
<comment type="similarity">
    <text evidence="3 16">Belongs to the ATP-dependent DNA ligase family.</text>
</comment>
<dbReference type="InterPro" id="IPR044125">
    <property type="entry name" value="Adenylation_DNA_ligase_IV"/>
</dbReference>
<dbReference type="GO" id="GO:0046872">
    <property type="term" value="F:metal ion binding"/>
    <property type="evidence" value="ECO:0007669"/>
    <property type="project" value="UniProtKB-KW"/>
</dbReference>
<dbReference type="PANTHER" id="PTHR45997:SF1">
    <property type="entry name" value="DNA LIGASE 4"/>
    <property type="match status" value="1"/>
</dbReference>
<dbReference type="Pfam" id="PF01068">
    <property type="entry name" value="DNA_ligase_A_M"/>
    <property type="match status" value="1"/>
</dbReference>
<keyword evidence="8 15" id="KW-0227">DNA damage</keyword>
<evidence type="ECO:0000313" key="20">
    <source>
        <dbReference type="Proteomes" id="UP001211065"/>
    </source>
</evidence>
<proteinExistence type="inferred from homology"/>
<dbReference type="GO" id="GO:0006303">
    <property type="term" value="P:double-strand break repair via nonhomologous end joining"/>
    <property type="evidence" value="ECO:0007669"/>
    <property type="project" value="TreeGrafter"/>
</dbReference>
<dbReference type="PROSITE" id="PS50172">
    <property type="entry name" value="BRCT"/>
    <property type="match status" value="2"/>
</dbReference>
<feature type="domain" description="BRCT" evidence="18">
    <location>
        <begin position="867"/>
        <end position="940"/>
    </location>
</feature>
<comment type="caution">
    <text evidence="19">The sequence shown here is derived from an EMBL/GenBank/DDBJ whole genome shotgun (WGS) entry which is preliminary data.</text>
</comment>
<accession>A0AAD5U6V0</accession>
<keyword evidence="9 15" id="KW-0067">ATP-binding</keyword>
<organism evidence="19 20">
    <name type="scientific">Clydaea vesicula</name>
    <dbReference type="NCBI Taxonomy" id="447962"/>
    <lineage>
        <taxon>Eukaryota</taxon>
        <taxon>Fungi</taxon>
        <taxon>Fungi incertae sedis</taxon>
        <taxon>Chytridiomycota</taxon>
        <taxon>Chytridiomycota incertae sedis</taxon>
        <taxon>Chytridiomycetes</taxon>
        <taxon>Lobulomycetales</taxon>
        <taxon>Lobulomycetaceae</taxon>
        <taxon>Clydaea</taxon>
    </lineage>
</organism>
<evidence type="ECO:0000256" key="3">
    <source>
        <dbReference type="ARBA" id="ARBA00007572"/>
    </source>
</evidence>
<dbReference type="Proteomes" id="UP001211065">
    <property type="component" value="Unassembled WGS sequence"/>
</dbReference>
<dbReference type="InterPro" id="IPR036420">
    <property type="entry name" value="BRCT_dom_sf"/>
</dbReference>
<evidence type="ECO:0000256" key="9">
    <source>
        <dbReference type="ARBA" id="ARBA00022840"/>
    </source>
</evidence>
<dbReference type="Gene3D" id="2.40.50.140">
    <property type="entry name" value="Nucleic acid-binding proteins"/>
    <property type="match status" value="1"/>
</dbReference>
<sequence length="946" mass="109039">MTDDNSAKPQLDSLITFSHIVNLFQTLEKKKGKKQDVLIGFHQFWKKRDKHSQTYPYIRLLCPSSDRERNTYGLKELTLAKSSSVGSFSNSLYDILSNRCVVQHGTITISDVNKKLDELCLNQERESQEEVLRYFYMNCTAEEQKWIVRIILKDLKIGISADTVLTHYHPDALEQFNVTNDLKKVAVELMDYDVRVPAPQISLFNAFTPMLSQKTSIDDVLKAMKGNTFWVETKLDGERIQMHKDGSNYQWFSRKSHSYTYLYGSHESEGALCNLIHKSFRNEVKNCILDGEMLALNTETGRFLPFGNLKTAALDAKANGLNAKLRPFFRVFDCLFLNGKCIMESPLEKRYGFMLKIFEPQKNIFDVVPHAEGNTVEDVIRLLDESMLKLEEGIIIKNPLSLYKPSSRGEDWLKLKADYMDSIGDNLDLLIVGGSWGEGRRGGKLSNFLLAVFDEDRKKFISVGKCGSGYNYQELDEILRVTEGKWKPYNAKNPPSWLIHDYDNKNREKPGIPILKLTEKLFSLKDMVISPEHSKIVEVLCAEIVVTDMYECNFTLRFPRFVKLREDKGPDDCLTFLQLKEIIRHTRGKLRSRTAKSLHEESIRKKRVIAPRTVIGVSVENLAVNVKEIEKIGIIFKNLEFCVLADGIEFKLNDKFQTKHDVERVIIANGGNVVQNPVSTTNFVVSDKLTVRVNNLISGKRFDVIRTNYIYNCLNAGEVIQLNSRYLLFATDFTKAKLNSIADKYGDLYEEQLTESSLKELFFSMDMTSIEKKYRESEEFQYRGLKKKRRKTILEIEERYFGLTPNPGGLFRRVVAYLDSSTTIKVSPNFIQENFCDDKVSLISPEDESYLHLENKRDSDLEISRLILLSKGASVVDVWCEDVTHLILDDDIESTTLDRFLKILTSLKDRHERRPHIVYKNWIKDCCYNETLLPEENYRPRSSAIS</sequence>
<dbReference type="SUPFAM" id="SSF117018">
    <property type="entry name" value="ATP-dependent DNA ligase DNA-binding domain"/>
    <property type="match status" value="1"/>
</dbReference>
<dbReference type="EMBL" id="JADGJW010000031">
    <property type="protein sequence ID" value="KAJ3226677.1"/>
    <property type="molecule type" value="Genomic_DNA"/>
</dbReference>
<dbReference type="NCBIfam" id="TIGR00574">
    <property type="entry name" value="dnl1"/>
    <property type="match status" value="1"/>
</dbReference>
<name>A0AAD5U6V0_9FUNG</name>
<feature type="domain" description="ATP-dependent DNA ligase family profile" evidence="17">
    <location>
        <begin position="329"/>
        <end position="454"/>
    </location>
</feature>
<dbReference type="CDD" id="cd07903">
    <property type="entry name" value="Adenylation_DNA_ligase_IV"/>
    <property type="match status" value="1"/>
</dbReference>
<dbReference type="PANTHER" id="PTHR45997">
    <property type="entry name" value="DNA LIGASE 4"/>
    <property type="match status" value="1"/>
</dbReference>
<dbReference type="GO" id="GO:0006297">
    <property type="term" value="P:nucleotide-excision repair, DNA gap filling"/>
    <property type="evidence" value="ECO:0007669"/>
    <property type="project" value="TreeGrafter"/>
</dbReference>
<dbReference type="InterPro" id="IPR000977">
    <property type="entry name" value="DNA_ligase_ATP-dep"/>
</dbReference>
<dbReference type="InterPro" id="IPR012310">
    <property type="entry name" value="DNA_ligase_ATP-dep_cent"/>
</dbReference>
<dbReference type="PROSITE" id="PS00697">
    <property type="entry name" value="DNA_LIGASE_A1"/>
    <property type="match status" value="1"/>
</dbReference>
<dbReference type="InterPro" id="IPR016059">
    <property type="entry name" value="DNA_ligase_ATP-dep_CS"/>
</dbReference>
<keyword evidence="11 15" id="KW-0233">DNA recombination</keyword>
<dbReference type="SUPFAM" id="SSF56091">
    <property type="entry name" value="DNA ligase/mRNA capping enzyme, catalytic domain"/>
    <property type="match status" value="1"/>
</dbReference>
<dbReference type="GO" id="GO:0003677">
    <property type="term" value="F:DNA binding"/>
    <property type="evidence" value="ECO:0007669"/>
    <property type="project" value="InterPro"/>
</dbReference>
<dbReference type="SUPFAM" id="SSF50249">
    <property type="entry name" value="Nucleic acid-binding proteins"/>
    <property type="match status" value="1"/>
</dbReference>
<feature type="domain" description="BRCT" evidence="18">
    <location>
        <begin position="631"/>
        <end position="727"/>
    </location>
</feature>
<evidence type="ECO:0000256" key="10">
    <source>
        <dbReference type="ARBA" id="ARBA00022842"/>
    </source>
</evidence>
<comment type="cofactor">
    <cofactor evidence="1">
        <name>Mg(2+)</name>
        <dbReference type="ChEBI" id="CHEBI:18420"/>
    </cofactor>
</comment>
<dbReference type="CDD" id="cd07968">
    <property type="entry name" value="OBF_DNA_ligase_IV"/>
    <property type="match status" value="1"/>
</dbReference>
<comment type="catalytic activity">
    <reaction evidence="14 15">
        <text>ATP + (deoxyribonucleotide)n-3'-hydroxyl + 5'-phospho-(deoxyribonucleotide)m = (deoxyribonucleotide)n+m + AMP + diphosphate.</text>
        <dbReference type="EC" id="6.5.1.1"/>
    </reaction>
</comment>
<evidence type="ECO:0000256" key="6">
    <source>
        <dbReference type="ARBA" id="ARBA00022737"/>
    </source>
</evidence>
<dbReference type="GO" id="GO:0003910">
    <property type="term" value="F:DNA ligase (ATP) activity"/>
    <property type="evidence" value="ECO:0007669"/>
    <property type="project" value="UniProtKB-EC"/>
</dbReference>
<dbReference type="InterPro" id="IPR029710">
    <property type="entry name" value="LIG4"/>
</dbReference>
<dbReference type="GO" id="GO:0006310">
    <property type="term" value="P:DNA recombination"/>
    <property type="evidence" value="ECO:0007669"/>
    <property type="project" value="UniProtKB-KW"/>
</dbReference>
<evidence type="ECO:0000256" key="15">
    <source>
        <dbReference type="RuleBase" id="RU000617"/>
    </source>
</evidence>
<reference evidence="19" key="1">
    <citation type="submission" date="2020-05" db="EMBL/GenBank/DDBJ databases">
        <title>Phylogenomic resolution of chytrid fungi.</title>
        <authorList>
            <person name="Stajich J.E."/>
            <person name="Amses K."/>
            <person name="Simmons R."/>
            <person name="Seto K."/>
            <person name="Myers J."/>
            <person name="Bonds A."/>
            <person name="Quandt C.A."/>
            <person name="Barry K."/>
            <person name="Liu P."/>
            <person name="Grigoriev I."/>
            <person name="Longcore J.E."/>
            <person name="James T.Y."/>
        </authorList>
    </citation>
    <scope>NUCLEOTIDE SEQUENCE</scope>
    <source>
        <strain evidence="19">JEL0476</strain>
    </source>
</reference>
<keyword evidence="13" id="KW-0539">Nucleus</keyword>
<evidence type="ECO:0000256" key="14">
    <source>
        <dbReference type="ARBA" id="ARBA00034003"/>
    </source>
</evidence>
<dbReference type="Gene3D" id="1.10.3260.10">
    <property type="entry name" value="DNA ligase, ATP-dependent, N-terminal domain"/>
    <property type="match status" value="1"/>
</dbReference>
<keyword evidence="20" id="KW-1185">Reference proteome</keyword>
<evidence type="ECO:0000256" key="11">
    <source>
        <dbReference type="ARBA" id="ARBA00023172"/>
    </source>
</evidence>
<evidence type="ECO:0000256" key="12">
    <source>
        <dbReference type="ARBA" id="ARBA00023204"/>
    </source>
</evidence>
<evidence type="ECO:0000256" key="16">
    <source>
        <dbReference type="RuleBase" id="RU004196"/>
    </source>
</evidence>
<evidence type="ECO:0000256" key="2">
    <source>
        <dbReference type="ARBA" id="ARBA00004123"/>
    </source>
</evidence>
<evidence type="ECO:0000256" key="13">
    <source>
        <dbReference type="ARBA" id="ARBA00023242"/>
    </source>
</evidence>
<dbReference type="GO" id="GO:0071897">
    <property type="term" value="P:DNA biosynthetic process"/>
    <property type="evidence" value="ECO:0007669"/>
    <property type="project" value="InterPro"/>
</dbReference>
<dbReference type="Pfam" id="PF04679">
    <property type="entry name" value="DNA_ligase_A_C"/>
    <property type="match status" value="1"/>
</dbReference>
<dbReference type="SUPFAM" id="SSF52113">
    <property type="entry name" value="BRCT domain"/>
    <property type="match status" value="2"/>
</dbReference>
<evidence type="ECO:0000259" key="18">
    <source>
        <dbReference type="PROSITE" id="PS50172"/>
    </source>
</evidence>
<keyword evidence="7 15" id="KW-0547">Nucleotide-binding</keyword>
<keyword evidence="10" id="KW-0460">Magnesium</keyword>
<protein>
    <recommendedName>
        <fullName evidence="15">DNA ligase</fullName>
        <ecNumber evidence="15">6.5.1.1</ecNumber>
    </recommendedName>
</protein>
<keyword evidence="6" id="KW-0677">Repeat</keyword>
<evidence type="ECO:0000256" key="8">
    <source>
        <dbReference type="ARBA" id="ARBA00022763"/>
    </source>
</evidence>
<comment type="subcellular location">
    <subcellularLocation>
        <location evidence="2">Nucleus</location>
    </subcellularLocation>
</comment>
<evidence type="ECO:0000256" key="1">
    <source>
        <dbReference type="ARBA" id="ARBA00001946"/>
    </source>
</evidence>
<keyword evidence="4 15" id="KW-0436">Ligase</keyword>
<dbReference type="GO" id="GO:0032807">
    <property type="term" value="C:DNA ligase IV complex"/>
    <property type="evidence" value="ECO:0007669"/>
    <property type="project" value="TreeGrafter"/>
</dbReference>
<keyword evidence="5" id="KW-0479">Metal-binding</keyword>
<dbReference type="Pfam" id="PF04675">
    <property type="entry name" value="DNA_ligase_A_N"/>
    <property type="match status" value="1"/>
</dbReference>
<gene>
    <name evidence="19" type="primary">LIG4</name>
    <name evidence="19" type="ORF">HK099_004421</name>
</gene>
<dbReference type="PROSITE" id="PS50160">
    <property type="entry name" value="DNA_LIGASE_A3"/>
    <property type="match status" value="1"/>
</dbReference>
<evidence type="ECO:0000313" key="19">
    <source>
        <dbReference type="EMBL" id="KAJ3226677.1"/>
    </source>
</evidence>
<dbReference type="InterPro" id="IPR012340">
    <property type="entry name" value="NA-bd_OB-fold"/>
</dbReference>
<dbReference type="GO" id="GO:0005524">
    <property type="term" value="F:ATP binding"/>
    <property type="evidence" value="ECO:0007669"/>
    <property type="project" value="UniProtKB-KW"/>
</dbReference>
<dbReference type="InterPro" id="IPR012309">
    <property type="entry name" value="DNA_ligase_ATP-dep_C"/>
</dbReference>
<dbReference type="Pfam" id="PF16589">
    <property type="entry name" value="BRCT_2"/>
    <property type="match status" value="1"/>
</dbReference>
<dbReference type="InterPro" id="IPR012308">
    <property type="entry name" value="DNA_ligase_ATP-dep_N"/>
</dbReference>
<evidence type="ECO:0000256" key="7">
    <source>
        <dbReference type="ARBA" id="ARBA00022741"/>
    </source>
</evidence>
<dbReference type="PROSITE" id="PS00333">
    <property type="entry name" value="DNA_LIGASE_A2"/>
    <property type="match status" value="1"/>
</dbReference>
<dbReference type="InterPro" id="IPR001357">
    <property type="entry name" value="BRCT_dom"/>
</dbReference>
<dbReference type="AlphaFoldDB" id="A0AAD5U6V0"/>
<dbReference type="Gene3D" id="3.30.470.30">
    <property type="entry name" value="DNA ligase/mRNA capping enzyme"/>
    <property type="match status" value="1"/>
</dbReference>
<evidence type="ECO:0000259" key="17">
    <source>
        <dbReference type="PROSITE" id="PS50160"/>
    </source>
</evidence>
<evidence type="ECO:0000256" key="4">
    <source>
        <dbReference type="ARBA" id="ARBA00022598"/>
    </source>
</evidence>
<keyword evidence="12 15" id="KW-0234">DNA repair</keyword>
<evidence type="ECO:0000256" key="5">
    <source>
        <dbReference type="ARBA" id="ARBA00022723"/>
    </source>
</evidence>
<dbReference type="InterPro" id="IPR036599">
    <property type="entry name" value="DNA_ligase_N_sf"/>
</dbReference>